<evidence type="ECO:0000313" key="3">
    <source>
        <dbReference type="Proteomes" id="UP000522262"/>
    </source>
</evidence>
<protein>
    <submittedName>
        <fullName evidence="2">Uncharacterized protein</fullName>
    </submittedName>
</protein>
<dbReference type="Proteomes" id="UP000522262">
    <property type="component" value="Unassembled WGS sequence"/>
</dbReference>
<feature type="region of interest" description="Disordered" evidence="1">
    <location>
        <begin position="158"/>
        <end position="188"/>
    </location>
</feature>
<organism evidence="2 3">
    <name type="scientific">Fusarium mexicanum</name>
    <dbReference type="NCBI Taxonomy" id="751941"/>
    <lineage>
        <taxon>Eukaryota</taxon>
        <taxon>Fungi</taxon>
        <taxon>Dikarya</taxon>
        <taxon>Ascomycota</taxon>
        <taxon>Pezizomycotina</taxon>
        <taxon>Sordariomycetes</taxon>
        <taxon>Hypocreomycetidae</taxon>
        <taxon>Hypocreales</taxon>
        <taxon>Nectriaceae</taxon>
        <taxon>Fusarium</taxon>
        <taxon>Fusarium fujikuroi species complex</taxon>
    </lineage>
</organism>
<evidence type="ECO:0000313" key="2">
    <source>
        <dbReference type="EMBL" id="KAF5537438.1"/>
    </source>
</evidence>
<dbReference type="AlphaFoldDB" id="A0A8H5IK45"/>
<feature type="region of interest" description="Disordered" evidence="1">
    <location>
        <begin position="68"/>
        <end position="89"/>
    </location>
</feature>
<dbReference type="EMBL" id="JAAOAM010000234">
    <property type="protein sequence ID" value="KAF5537438.1"/>
    <property type="molecule type" value="Genomic_DNA"/>
</dbReference>
<proteinExistence type="predicted"/>
<accession>A0A8H5IK45</accession>
<sequence length="188" mass="21300">MAPRKPPKNNYDLTLKDFKIKIDLTKNTDAATANVTRVLNNFNEIKKHMPDIAKDMLFHLLKTEDWVTHENRPSPRGPAADLSKKGTGSSQPQLHFGMWMVASAIWPKAEVVIALSNETSQDWGVQFSGTQPWFPSDIPEPTMRKIFYGLDCGRTKYKNGKSVKDNKKSNKANKTKRAKRANKDKTTI</sequence>
<reference evidence="2 3" key="1">
    <citation type="submission" date="2020-05" db="EMBL/GenBank/DDBJ databases">
        <title>Identification and distribution of gene clusters putatively required for synthesis of sphingolipid metabolism inhibitors in phylogenetically diverse species of the filamentous fungus Fusarium.</title>
        <authorList>
            <person name="Kim H.-S."/>
            <person name="Busman M."/>
            <person name="Brown D.W."/>
            <person name="Divon H."/>
            <person name="Uhlig S."/>
            <person name="Proctor R.H."/>
        </authorList>
    </citation>
    <scope>NUCLEOTIDE SEQUENCE [LARGE SCALE GENOMIC DNA]</scope>
    <source>
        <strain evidence="2 3">NRRL 53147</strain>
    </source>
</reference>
<keyword evidence="3" id="KW-1185">Reference proteome</keyword>
<name>A0A8H5IK45_9HYPO</name>
<gene>
    <name evidence="2" type="ORF">FMEXI_9894</name>
</gene>
<evidence type="ECO:0000256" key="1">
    <source>
        <dbReference type="SAM" id="MobiDB-lite"/>
    </source>
</evidence>
<comment type="caution">
    <text evidence="2">The sequence shown here is derived from an EMBL/GenBank/DDBJ whole genome shotgun (WGS) entry which is preliminary data.</text>
</comment>
<feature type="compositionally biased region" description="Basic residues" evidence="1">
    <location>
        <begin position="169"/>
        <end position="180"/>
    </location>
</feature>